<name>A0A6A6VD17_9PLEO</name>
<reference evidence="2" key="1">
    <citation type="journal article" date="2020" name="Stud. Mycol.">
        <title>101 Dothideomycetes genomes: a test case for predicting lifestyles and emergence of pathogens.</title>
        <authorList>
            <person name="Haridas S."/>
            <person name="Albert R."/>
            <person name="Binder M."/>
            <person name="Bloem J."/>
            <person name="Labutti K."/>
            <person name="Salamov A."/>
            <person name="Andreopoulos B."/>
            <person name="Baker S."/>
            <person name="Barry K."/>
            <person name="Bills G."/>
            <person name="Bluhm B."/>
            <person name="Cannon C."/>
            <person name="Castanera R."/>
            <person name="Culley D."/>
            <person name="Daum C."/>
            <person name="Ezra D."/>
            <person name="Gonzalez J."/>
            <person name="Henrissat B."/>
            <person name="Kuo A."/>
            <person name="Liang C."/>
            <person name="Lipzen A."/>
            <person name="Lutzoni F."/>
            <person name="Magnuson J."/>
            <person name="Mondo S."/>
            <person name="Nolan M."/>
            <person name="Ohm R."/>
            <person name="Pangilinan J."/>
            <person name="Park H.-J."/>
            <person name="Ramirez L."/>
            <person name="Alfaro M."/>
            <person name="Sun H."/>
            <person name="Tritt A."/>
            <person name="Yoshinaga Y."/>
            <person name="Zwiers L.-H."/>
            <person name="Turgeon B."/>
            <person name="Goodwin S."/>
            <person name="Spatafora J."/>
            <person name="Crous P."/>
            <person name="Grigoriev I."/>
        </authorList>
    </citation>
    <scope>NUCLEOTIDE SEQUENCE</scope>
    <source>
        <strain evidence="2">CBS 119925</strain>
    </source>
</reference>
<sequence length="269" mass="29369">MASAIRCPTHLTASSPKPAASINTAPAEIVEKILLNLPAAELLSRATLVCRRWHELVFTSPRIAVKLFLKPSNEVAGYVPVPPKLNPLIGQIFNFPERRHGFKIFLDSTPATGDLQEHFTIFSHVVDFTRCGRPIPNHASLHHPNASWKRMHIMQPPALDLCVYESISDLNSLSPNAERVEILARRSYLRKTTSPSGTAPHSIKTGFLLGDFCALTTDDSKIIRIHGSGGMNIFPRILGIPPHGTAVPTGPYTFAPVSVVTLPRGVLDG</sequence>
<dbReference type="OrthoDB" id="3828959at2759"/>
<accession>A0A6A6VD17</accession>
<keyword evidence="3" id="KW-1185">Reference proteome</keyword>
<dbReference type="InterPro" id="IPR001810">
    <property type="entry name" value="F-box_dom"/>
</dbReference>
<dbReference type="Gene3D" id="1.20.1280.50">
    <property type="match status" value="1"/>
</dbReference>
<gene>
    <name evidence="2" type="ORF">M011DRAFT_476466</name>
</gene>
<evidence type="ECO:0000259" key="1">
    <source>
        <dbReference type="PROSITE" id="PS50181"/>
    </source>
</evidence>
<organism evidence="2 3">
    <name type="scientific">Sporormia fimetaria CBS 119925</name>
    <dbReference type="NCBI Taxonomy" id="1340428"/>
    <lineage>
        <taxon>Eukaryota</taxon>
        <taxon>Fungi</taxon>
        <taxon>Dikarya</taxon>
        <taxon>Ascomycota</taxon>
        <taxon>Pezizomycotina</taxon>
        <taxon>Dothideomycetes</taxon>
        <taxon>Pleosporomycetidae</taxon>
        <taxon>Pleosporales</taxon>
        <taxon>Sporormiaceae</taxon>
        <taxon>Sporormia</taxon>
    </lineage>
</organism>
<dbReference type="InterPro" id="IPR036047">
    <property type="entry name" value="F-box-like_dom_sf"/>
</dbReference>
<dbReference type="SUPFAM" id="SSF81383">
    <property type="entry name" value="F-box domain"/>
    <property type="match status" value="1"/>
</dbReference>
<proteinExistence type="predicted"/>
<dbReference type="EMBL" id="MU006569">
    <property type="protein sequence ID" value="KAF2748455.1"/>
    <property type="molecule type" value="Genomic_DNA"/>
</dbReference>
<evidence type="ECO:0000313" key="2">
    <source>
        <dbReference type="EMBL" id="KAF2748455.1"/>
    </source>
</evidence>
<dbReference type="Proteomes" id="UP000799440">
    <property type="component" value="Unassembled WGS sequence"/>
</dbReference>
<dbReference type="AlphaFoldDB" id="A0A6A6VD17"/>
<protein>
    <recommendedName>
        <fullName evidence="1">F-box domain-containing protein</fullName>
    </recommendedName>
</protein>
<evidence type="ECO:0000313" key="3">
    <source>
        <dbReference type="Proteomes" id="UP000799440"/>
    </source>
</evidence>
<dbReference type="Pfam" id="PF12937">
    <property type="entry name" value="F-box-like"/>
    <property type="match status" value="1"/>
</dbReference>
<dbReference type="PROSITE" id="PS50181">
    <property type="entry name" value="FBOX"/>
    <property type="match status" value="1"/>
</dbReference>
<feature type="domain" description="F-box" evidence="1">
    <location>
        <begin position="19"/>
        <end position="67"/>
    </location>
</feature>